<dbReference type="InterPro" id="IPR035999">
    <property type="entry name" value="Sec7_dom_sf"/>
</dbReference>
<sequence length="1419" mass="155946">MPFLRRRGNMASEADVGHQAATTTTTTSSGTNTNTANGRPSAEVDVHHHTRASEASSTPTETELSDNSHPSTPPSRQNGSHPPTRPHSPPIQEQSEKHRRFSTLRFRNASDSQLSIRHKQHAESAPPVPTPPPNIITTAPTMDIAPMPIQKKTSRINLTSRFRRPAAATKPPDSGSKNGQAKRTRKSTSNDTPFHTSELPPLPLTPAQHHPVHPADLRTDSNGNGNGTGTAVPQPDNRISESSRSDASSTDHGLYASSTNHTVHSFTTTFFRLPRRKPKAPEPLFPLGHLPQQGKKSSAEISHDGASTSSLTVPWSSHGNSGTDTPLSGPGTPRASSSHSTTTANPSSPEPRANITSSPAKAFFRHDSTNSPRTSTTRAPAHLRGRSSTVSSVGDRSLHEEGLSLPVPRTSMSAGRKSFGDLFSLGRKNTELGLGRQGTMTPATPGSSTSKNNSLHLIREQVVLPERREDDTPAKYLARLEEVVSRSAIASLLSRETDAFSAAVLRSYMRTFSFFGNPIDMALRKLLMEAELPRETQQIDRCLQSFANRYDECNPGVYSTPDQAYFTAFSLLILHTDVFNKNNKRKMQKIDYLKNTGGEGIFDDILECFYDNITYTPFIRVEDDVDINGERASAQKTRRKPIFAGGPGELVKHSSKEPLDPYALIIDGKLDVLRPNLKDVMHLEDHYSYLGTAKCLDLKELQRTFFKTAVLQIVSARSRPDAFMSEKTATNPQESHPGIVDIKITKVGLLWRKDAKRSKTRSKWQEWGAILTGAQLYFFRDTAWVKSLMHQYEAHAKQGNDVLPVIFEPPLEQFKPDILFSTDGAVALVDSTYKKHKHAFVYVRHGGIEEILLADDEAEMNDWLAKLNYAAAFRTSGVRMRGVNGGHYEGQIRRGIRRFDTNSDATQLVQTPTGEVSIARGGIDPKMANDISAARREVMMQKVAEADEKVSAAEKQLELQLRNARHLQIMAPIQAKTREHILLAAARTSAQLKWTRMEIWRLRCHRDILAQDLEEEQQSIGHTASVGTASIAEDAQRLGEQGGAAPGRPGSAHSSQPPAPAEPATDDDPTKSPQGSARDGPPRTQLKSATRPRRRSETASVRKSSLSSSVISTSPPGTTASLGKIGLKDWGNTSSPSSEMETQGDVDESERDLLEQTGLVRTRSRRVSDSHPSTTSADAGEWREHANNSDKHDKSKIRRSLQRTLREGAGHLSPQRSRKGKDVQGGSLNEEGTDRRLTRGVGSFVVHGKKASVINFGSELQSMSNDEKMRAMQQARRDDQPPSPTLMQATSPSSEDEDFHSVMGDTRQWKERRESATSASTATARSFRELHRKYSRSASASARLAVPSDDDSDAALSFSEGRRTPLPPIEPEPNSDEEDGTAGPVQRRSEYFTPTEEPTSPVSYEENDRGREPTRAAVA</sequence>
<feature type="compositionally biased region" description="Polar residues" evidence="2">
    <location>
        <begin position="369"/>
        <end position="378"/>
    </location>
</feature>
<feature type="domain" description="PH" evidence="3">
    <location>
        <begin position="743"/>
        <end position="872"/>
    </location>
</feature>
<name>A0AAE8MRS9_9PEZI</name>
<dbReference type="SUPFAM" id="SSF48425">
    <property type="entry name" value="Sec7 domain"/>
    <property type="match status" value="1"/>
</dbReference>
<dbReference type="InterPro" id="IPR000904">
    <property type="entry name" value="Sec7_dom"/>
</dbReference>
<feature type="compositionally biased region" description="Low complexity" evidence="2">
    <location>
        <begin position="1316"/>
        <end position="1325"/>
    </location>
</feature>
<dbReference type="Pfam" id="PF01369">
    <property type="entry name" value="Sec7"/>
    <property type="match status" value="1"/>
</dbReference>
<feature type="region of interest" description="Disordered" evidence="2">
    <location>
        <begin position="432"/>
        <end position="452"/>
    </location>
</feature>
<dbReference type="PROSITE" id="PS50190">
    <property type="entry name" value="SEC7"/>
    <property type="match status" value="1"/>
</dbReference>
<keyword evidence="1" id="KW-0175">Coiled coil</keyword>
<dbReference type="PANTHER" id="PTHR10663:SF405">
    <property type="entry name" value="ARF GUANINE NUCLEOTIDE EXCHANGE FACTOR SYT1"/>
    <property type="match status" value="1"/>
</dbReference>
<evidence type="ECO:0000256" key="1">
    <source>
        <dbReference type="SAM" id="Coils"/>
    </source>
</evidence>
<dbReference type="PANTHER" id="PTHR10663">
    <property type="entry name" value="GUANYL-NUCLEOTIDE EXCHANGE FACTOR"/>
    <property type="match status" value="1"/>
</dbReference>
<evidence type="ECO:0000313" key="6">
    <source>
        <dbReference type="Proteomes" id="UP001187682"/>
    </source>
</evidence>
<feature type="compositionally biased region" description="Polar residues" evidence="2">
    <location>
        <begin position="304"/>
        <end position="326"/>
    </location>
</feature>
<feature type="domain" description="SEC7" evidence="4">
    <location>
        <begin position="421"/>
        <end position="628"/>
    </location>
</feature>
<keyword evidence="6" id="KW-1185">Reference proteome</keyword>
<accession>A0AAE8MRS9</accession>
<dbReference type="Gene3D" id="1.10.1000.11">
    <property type="entry name" value="Arf Nucleotide-binding Site Opener,domain 2"/>
    <property type="match status" value="1"/>
</dbReference>
<feature type="compositionally biased region" description="Low complexity" evidence="2">
    <location>
        <begin position="20"/>
        <end position="38"/>
    </location>
</feature>
<feature type="compositionally biased region" description="Polar residues" evidence="2">
    <location>
        <begin position="53"/>
        <end position="81"/>
    </location>
</feature>
<feature type="compositionally biased region" description="Polar residues" evidence="2">
    <location>
        <begin position="1131"/>
        <end position="1141"/>
    </location>
</feature>
<evidence type="ECO:0000259" key="4">
    <source>
        <dbReference type="PROSITE" id="PS50190"/>
    </source>
</evidence>
<dbReference type="GO" id="GO:0032012">
    <property type="term" value="P:regulation of ARF protein signal transduction"/>
    <property type="evidence" value="ECO:0007669"/>
    <property type="project" value="InterPro"/>
</dbReference>
<feature type="compositionally biased region" description="Basic and acidic residues" evidence="2">
    <location>
        <begin position="1265"/>
        <end position="1280"/>
    </location>
</feature>
<feature type="compositionally biased region" description="Basic and acidic residues" evidence="2">
    <location>
        <begin position="1180"/>
        <end position="1193"/>
    </location>
</feature>
<dbReference type="PROSITE" id="PS50003">
    <property type="entry name" value="PH_DOMAIN"/>
    <property type="match status" value="1"/>
</dbReference>
<reference evidence="5" key="1">
    <citation type="submission" date="2018-03" db="EMBL/GenBank/DDBJ databases">
        <authorList>
            <person name="Guldener U."/>
        </authorList>
    </citation>
    <scope>NUCLEOTIDE SEQUENCE</scope>
</reference>
<feature type="coiled-coil region" evidence="1">
    <location>
        <begin position="936"/>
        <end position="963"/>
    </location>
</feature>
<dbReference type="InterPro" id="IPR023394">
    <property type="entry name" value="Sec7_C_sf"/>
</dbReference>
<feature type="region of interest" description="Disordered" evidence="2">
    <location>
        <begin position="1"/>
        <end position="257"/>
    </location>
</feature>
<comment type="caution">
    <text evidence="5">The sequence shown here is derived from an EMBL/GenBank/DDBJ whole genome shotgun (WGS) entry which is preliminary data.</text>
</comment>
<feature type="compositionally biased region" description="Polar residues" evidence="2">
    <location>
        <begin position="438"/>
        <end position="452"/>
    </location>
</feature>
<feature type="region of interest" description="Disordered" evidence="2">
    <location>
        <begin position="273"/>
        <end position="412"/>
    </location>
</feature>
<feature type="compositionally biased region" description="Low complexity" evidence="2">
    <location>
        <begin position="1101"/>
        <end position="1114"/>
    </location>
</feature>
<dbReference type="InterPro" id="IPR001849">
    <property type="entry name" value="PH_domain"/>
</dbReference>
<evidence type="ECO:0000259" key="3">
    <source>
        <dbReference type="PROSITE" id="PS50003"/>
    </source>
</evidence>
<feature type="compositionally biased region" description="Low complexity" evidence="2">
    <location>
        <begin position="1336"/>
        <end position="1345"/>
    </location>
</feature>
<evidence type="ECO:0000256" key="2">
    <source>
        <dbReference type="SAM" id="MobiDB-lite"/>
    </source>
</evidence>
<proteinExistence type="predicted"/>
<organism evidence="5 6">
    <name type="scientific">Cephalotrichum gorgonifer</name>
    <dbReference type="NCBI Taxonomy" id="2041049"/>
    <lineage>
        <taxon>Eukaryota</taxon>
        <taxon>Fungi</taxon>
        <taxon>Dikarya</taxon>
        <taxon>Ascomycota</taxon>
        <taxon>Pezizomycotina</taxon>
        <taxon>Sordariomycetes</taxon>
        <taxon>Hypocreomycetidae</taxon>
        <taxon>Microascales</taxon>
        <taxon>Microascaceae</taxon>
        <taxon>Cephalotrichum</taxon>
    </lineage>
</organism>
<dbReference type="EMBL" id="ONZQ02000002">
    <property type="protein sequence ID" value="SPN98852.1"/>
    <property type="molecule type" value="Genomic_DNA"/>
</dbReference>
<protein>
    <submittedName>
        <fullName evidence="5">Related to sec7-domain protein</fullName>
    </submittedName>
</protein>
<dbReference type="Gene3D" id="2.30.29.30">
    <property type="entry name" value="Pleckstrin-homology domain (PH domain)/Phosphotyrosine-binding domain (PTB)"/>
    <property type="match status" value="1"/>
</dbReference>
<feature type="compositionally biased region" description="Polar residues" evidence="2">
    <location>
        <begin position="334"/>
        <end position="347"/>
    </location>
</feature>
<dbReference type="InterPro" id="IPR011993">
    <property type="entry name" value="PH-like_dom_sf"/>
</dbReference>
<dbReference type="SMART" id="SM00222">
    <property type="entry name" value="Sec7"/>
    <property type="match status" value="1"/>
</dbReference>
<feature type="region of interest" description="Disordered" evidence="2">
    <location>
        <begin position="1040"/>
        <end position="1419"/>
    </location>
</feature>
<evidence type="ECO:0000313" key="5">
    <source>
        <dbReference type="EMBL" id="SPN98852.1"/>
    </source>
</evidence>
<feature type="compositionally biased region" description="Basic and acidic residues" evidence="2">
    <location>
        <begin position="1406"/>
        <end position="1419"/>
    </location>
</feature>
<gene>
    <name evidence="5" type="ORF">DNG_01893</name>
</gene>
<dbReference type="SUPFAM" id="SSF50729">
    <property type="entry name" value="PH domain-like"/>
    <property type="match status" value="1"/>
</dbReference>
<dbReference type="GO" id="GO:0005085">
    <property type="term" value="F:guanyl-nucleotide exchange factor activity"/>
    <property type="evidence" value="ECO:0007669"/>
    <property type="project" value="InterPro"/>
</dbReference>
<dbReference type="Proteomes" id="UP001187682">
    <property type="component" value="Unassembled WGS sequence"/>
</dbReference>
<dbReference type="SMART" id="SM00233">
    <property type="entry name" value="PH"/>
    <property type="match status" value="1"/>
</dbReference>